<keyword evidence="3" id="KW-0479">Metal-binding</keyword>
<dbReference type="Pfam" id="PF02915">
    <property type="entry name" value="Rubrerythrin"/>
    <property type="match status" value="1"/>
</dbReference>
<dbReference type="OrthoDB" id="9799749at2"/>
<evidence type="ECO:0000256" key="2">
    <source>
        <dbReference type="ARBA" id="ARBA00022448"/>
    </source>
</evidence>
<dbReference type="InterPro" id="IPR048574">
    <property type="entry name" value="RUBY_RBDX"/>
</dbReference>
<dbReference type="InterPro" id="IPR003251">
    <property type="entry name" value="Rr_diiron-bd_dom"/>
</dbReference>
<dbReference type="NCBIfam" id="NF045767">
    <property type="entry name" value="RuberyRbr"/>
    <property type="match status" value="1"/>
</dbReference>
<dbReference type="PANTHER" id="PTHR43865:SF1">
    <property type="entry name" value="RUBRERYTHRIN-RELATED"/>
    <property type="match status" value="1"/>
</dbReference>
<dbReference type="EMBL" id="PXZH01000006">
    <property type="protein sequence ID" value="RST88713.1"/>
    <property type="molecule type" value="Genomic_DNA"/>
</dbReference>
<dbReference type="PROSITE" id="PS50905">
    <property type="entry name" value="FERRITIN_LIKE"/>
    <property type="match status" value="1"/>
</dbReference>
<dbReference type="Gene3D" id="2.20.28.10">
    <property type="match status" value="1"/>
</dbReference>
<dbReference type="CDD" id="cd01041">
    <property type="entry name" value="Rubrerythrin"/>
    <property type="match status" value="1"/>
</dbReference>
<evidence type="ECO:0000256" key="3">
    <source>
        <dbReference type="ARBA" id="ARBA00022723"/>
    </source>
</evidence>
<accession>A0A3R9YIU4</accession>
<dbReference type="AlphaFoldDB" id="A0A3R9YIU4"/>
<dbReference type="Gene3D" id="1.20.1260.10">
    <property type="match status" value="1"/>
</dbReference>
<comment type="caution">
    <text evidence="8">The sequence shown here is derived from an EMBL/GenBank/DDBJ whole genome shotgun (WGS) entry which is preliminary data.</text>
</comment>
<dbReference type="InterPro" id="IPR052364">
    <property type="entry name" value="Rubrerythrin"/>
</dbReference>
<sequence>MKKSLKGTKTADNLLKAFAGESQARNRYTMYASVAKKEGYEQISAIFLETAENERVHAKRFFEFLADDFEGEMRHLEADYPVGLGTTEDNLKYAAEGEHDEWSDLYPAFAEVAKEEGFTAIAAAFRYISVSEKHHEERYLKLLENVKEYEVFKKDGEVYWRCRKCGYVYKGKEAPKKCPACDHPQAYFELLCDNF</sequence>
<evidence type="ECO:0000256" key="5">
    <source>
        <dbReference type="ARBA" id="ARBA00023004"/>
    </source>
</evidence>
<keyword evidence="5" id="KW-0408">Iron</keyword>
<dbReference type="FunFam" id="2.20.28.10:FF:000018">
    <property type="entry name" value="Rubrerythrin"/>
    <property type="match status" value="1"/>
</dbReference>
<proteinExistence type="predicted"/>
<keyword evidence="9" id="KW-1185">Reference proteome</keyword>
<keyword evidence="4" id="KW-0249">Electron transport</keyword>
<evidence type="ECO:0000256" key="1">
    <source>
        <dbReference type="ARBA" id="ARBA00001965"/>
    </source>
</evidence>
<evidence type="ECO:0000259" key="7">
    <source>
        <dbReference type="PROSITE" id="PS50905"/>
    </source>
</evidence>
<dbReference type="SUPFAM" id="SSF57802">
    <property type="entry name" value="Rubredoxin-like"/>
    <property type="match status" value="1"/>
</dbReference>
<dbReference type="Pfam" id="PF21349">
    <property type="entry name" value="RUBY_RBDX"/>
    <property type="match status" value="1"/>
</dbReference>
<gene>
    <name evidence="8" type="ORF">C7P63_08910</name>
</gene>
<dbReference type="Proteomes" id="UP000277864">
    <property type="component" value="Unassembled WGS sequence"/>
</dbReference>
<evidence type="ECO:0000313" key="9">
    <source>
        <dbReference type="Proteomes" id="UP000277864"/>
    </source>
</evidence>
<dbReference type="InterPro" id="IPR024934">
    <property type="entry name" value="Rubredoxin-like_dom"/>
</dbReference>
<dbReference type="InterPro" id="IPR009078">
    <property type="entry name" value="Ferritin-like_SF"/>
</dbReference>
<dbReference type="InterPro" id="IPR012347">
    <property type="entry name" value="Ferritin-like"/>
</dbReference>
<dbReference type="SUPFAM" id="SSF47240">
    <property type="entry name" value="Ferritin-like"/>
    <property type="match status" value="1"/>
</dbReference>
<dbReference type="PANTHER" id="PTHR43865">
    <property type="entry name" value="RUBRERYTHRIN-RELATED"/>
    <property type="match status" value="1"/>
</dbReference>
<protein>
    <submittedName>
        <fullName evidence="8">Rubrerythrin family protein</fullName>
    </submittedName>
</protein>
<evidence type="ECO:0000259" key="6">
    <source>
        <dbReference type="PROSITE" id="PS50903"/>
    </source>
</evidence>
<dbReference type="PROSITE" id="PS50903">
    <property type="entry name" value="RUBREDOXIN_LIKE"/>
    <property type="match status" value="1"/>
</dbReference>
<dbReference type="GO" id="GO:0005506">
    <property type="term" value="F:iron ion binding"/>
    <property type="evidence" value="ECO:0007669"/>
    <property type="project" value="InterPro"/>
</dbReference>
<dbReference type="InterPro" id="IPR009040">
    <property type="entry name" value="Ferritin-like_diiron"/>
</dbReference>
<name>A0A3R9YIU4_9ENTE</name>
<organism evidence="8 9">
    <name type="scientific">Vagococcus humatus</name>
    <dbReference type="NCBI Taxonomy" id="1889241"/>
    <lineage>
        <taxon>Bacteria</taxon>
        <taxon>Bacillati</taxon>
        <taxon>Bacillota</taxon>
        <taxon>Bacilli</taxon>
        <taxon>Lactobacillales</taxon>
        <taxon>Enterococcaceae</taxon>
        <taxon>Vagococcus</taxon>
    </lineage>
</organism>
<dbReference type="CDD" id="cd00729">
    <property type="entry name" value="rubredoxin_SM"/>
    <property type="match status" value="1"/>
</dbReference>
<feature type="domain" description="Ferritin-like diiron" evidence="7">
    <location>
        <begin position="4"/>
        <end position="150"/>
    </location>
</feature>
<evidence type="ECO:0000256" key="4">
    <source>
        <dbReference type="ARBA" id="ARBA00022982"/>
    </source>
</evidence>
<keyword evidence="2" id="KW-0813">Transport</keyword>
<dbReference type="GO" id="GO:0016491">
    <property type="term" value="F:oxidoreductase activity"/>
    <property type="evidence" value="ECO:0007669"/>
    <property type="project" value="InterPro"/>
</dbReference>
<evidence type="ECO:0000313" key="8">
    <source>
        <dbReference type="EMBL" id="RST88713.1"/>
    </source>
</evidence>
<feature type="domain" description="Rubredoxin-like" evidence="6">
    <location>
        <begin position="157"/>
        <end position="191"/>
    </location>
</feature>
<comment type="cofactor">
    <cofactor evidence="1">
        <name>Fe(3+)</name>
        <dbReference type="ChEBI" id="CHEBI:29034"/>
    </cofactor>
</comment>
<reference evidence="8 9" key="1">
    <citation type="submission" date="2018-03" db="EMBL/GenBank/DDBJ databases">
        <authorList>
            <person name="Gulvik C.A."/>
        </authorList>
    </citation>
    <scope>NUCLEOTIDE SEQUENCE [LARGE SCALE GENOMIC DNA]</scope>
    <source>
        <strain evidence="8 9">JCM 31581</strain>
    </source>
</reference>
<dbReference type="RefSeq" id="WP_125943806.1">
    <property type="nucleotide sequence ID" value="NZ_PXZH01000006.1"/>
</dbReference>